<dbReference type="EMBL" id="CM047587">
    <property type="protein sequence ID" value="KAI9908683.1"/>
    <property type="molecule type" value="Genomic_DNA"/>
</dbReference>
<evidence type="ECO:0000313" key="2">
    <source>
        <dbReference type="Proteomes" id="UP001163321"/>
    </source>
</evidence>
<gene>
    <name evidence="1" type="ORF">PsorP6_003652</name>
</gene>
<keyword evidence="2" id="KW-1185">Reference proteome</keyword>
<protein>
    <submittedName>
        <fullName evidence="1">Uncharacterized protein</fullName>
    </submittedName>
</protein>
<reference evidence="1 2" key="1">
    <citation type="journal article" date="2022" name="bioRxiv">
        <title>The genome of the oomycete Peronosclerospora sorghi, a cosmopolitan pathogen of maize and sorghum, is inflated with dispersed pseudogenes.</title>
        <authorList>
            <person name="Fletcher K."/>
            <person name="Martin F."/>
            <person name="Isakeit T."/>
            <person name="Cavanaugh K."/>
            <person name="Magill C."/>
            <person name="Michelmore R."/>
        </authorList>
    </citation>
    <scope>NUCLEOTIDE SEQUENCE [LARGE SCALE GENOMIC DNA]</scope>
    <source>
        <strain evidence="1">P6</strain>
    </source>
</reference>
<sequence length="235" mass="25148">MPVFLADPVCAACCNSKAFLCRCDLSSIQILYNCNININTLSLGPISAKNLVLLPSCPRPYLSQKTVALLPSPYCMKNSTSDDDIDMSVTCLRQVEAAVESNQEATPTLQIDAIRHQLANADDVAAATVLVAQPTAASKNSLAFILADEDQALKTEASLAFAANIMVESSVSAAKNNATNVPTAAEAKSTMKKSRICKSENCTRYVVNRGLCIGHGVSSTFVPFCRRSKIFCCKL</sequence>
<evidence type="ECO:0000313" key="1">
    <source>
        <dbReference type="EMBL" id="KAI9908683.1"/>
    </source>
</evidence>
<name>A0ACC0VS63_9STRA</name>
<comment type="caution">
    <text evidence="1">The sequence shown here is derived from an EMBL/GenBank/DDBJ whole genome shotgun (WGS) entry which is preliminary data.</text>
</comment>
<accession>A0ACC0VS63</accession>
<organism evidence="1 2">
    <name type="scientific">Peronosclerospora sorghi</name>
    <dbReference type="NCBI Taxonomy" id="230839"/>
    <lineage>
        <taxon>Eukaryota</taxon>
        <taxon>Sar</taxon>
        <taxon>Stramenopiles</taxon>
        <taxon>Oomycota</taxon>
        <taxon>Peronosporomycetes</taxon>
        <taxon>Peronosporales</taxon>
        <taxon>Peronosporaceae</taxon>
        <taxon>Peronosclerospora</taxon>
    </lineage>
</organism>
<dbReference type="Proteomes" id="UP001163321">
    <property type="component" value="Chromosome 8"/>
</dbReference>
<proteinExistence type="predicted"/>